<dbReference type="SUPFAM" id="SSF103481">
    <property type="entry name" value="Multidrug resistance efflux transporter EmrE"/>
    <property type="match status" value="1"/>
</dbReference>
<feature type="transmembrane region" description="Helical" evidence="6">
    <location>
        <begin position="16"/>
        <end position="36"/>
    </location>
</feature>
<protein>
    <submittedName>
        <fullName evidence="7">5032_t:CDS:1</fullName>
    </submittedName>
</protein>
<evidence type="ECO:0000256" key="5">
    <source>
        <dbReference type="SAM" id="MobiDB-lite"/>
    </source>
</evidence>
<organism evidence="7 8">
    <name type="scientific">Acaulospora morrowiae</name>
    <dbReference type="NCBI Taxonomy" id="94023"/>
    <lineage>
        <taxon>Eukaryota</taxon>
        <taxon>Fungi</taxon>
        <taxon>Fungi incertae sedis</taxon>
        <taxon>Mucoromycota</taxon>
        <taxon>Glomeromycotina</taxon>
        <taxon>Glomeromycetes</taxon>
        <taxon>Diversisporales</taxon>
        <taxon>Acaulosporaceae</taxon>
        <taxon>Acaulospora</taxon>
    </lineage>
</organism>
<dbReference type="Pfam" id="PF05653">
    <property type="entry name" value="Mg_trans_NIPA"/>
    <property type="match status" value="2"/>
</dbReference>
<comment type="caution">
    <text evidence="7">The sequence shown here is derived from an EMBL/GenBank/DDBJ whole genome shotgun (WGS) entry which is preliminary data.</text>
</comment>
<feature type="region of interest" description="Disordered" evidence="5">
    <location>
        <begin position="403"/>
        <end position="428"/>
    </location>
</feature>
<keyword evidence="8" id="KW-1185">Reference proteome</keyword>
<dbReference type="InterPro" id="IPR037185">
    <property type="entry name" value="EmrE-like"/>
</dbReference>
<dbReference type="GO" id="GO:0016020">
    <property type="term" value="C:membrane"/>
    <property type="evidence" value="ECO:0007669"/>
    <property type="project" value="UniProtKB-SubCell"/>
</dbReference>
<dbReference type="InterPro" id="IPR008521">
    <property type="entry name" value="Mg_trans_NIPA"/>
</dbReference>
<dbReference type="GO" id="GO:0015095">
    <property type="term" value="F:magnesium ion transmembrane transporter activity"/>
    <property type="evidence" value="ECO:0007669"/>
    <property type="project" value="InterPro"/>
</dbReference>
<accession>A0A9N8Z728</accession>
<dbReference type="PANTHER" id="PTHR12570:SF86">
    <property type="entry name" value="ADR321CP"/>
    <property type="match status" value="1"/>
</dbReference>
<evidence type="ECO:0000256" key="2">
    <source>
        <dbReference type="ARBA" id="ARBA00022692"/>
    </source>
</evidence>
<dbReference type="EMBL" id="CAJVPV010000892">
    <property type="protein sequence ID" value="CAG8477828.1"/>
    <property type="molecule type" value="Genomic_DNA"/>
</dbReference>
<feature type="transmembrane region" description="Helical" evidence="6">
    <location>
        <begin position="242"/>
        <end position="262"/>
    </location>
</feature>
<feature type="transmembrane region" description="Helical" evidence="6">
    <location>
        <begin position="116"/>
        <end position="136"/>
    </location>
</feature>
<feature type="transmembrane region" description="Helical" evidence="6">
    <location>
        <begin position="156"/>
        <end position="180"/>
    </location>
</feature>
<feature type="transmembrane region" description="Helical" evidence="6">
    <location>
        <begin position="201"/>
        <end position="222"/>
    </location>
</feature>
<dbReference type="Proteomes" id="UP000789342">
    <property type="component" value="Unassembled WGS sequence"/>
</dbReference>
<feature type="transmembrane region" description="Helical" evidence="6">
    <location>
        <begin position="274"/>
        <end position="296"/>
    </location>
</feature>
<proteinExistence type="predicted"/>
<evidence type="ECO:0000256" key="6">
    <source>
        <dbReference type="SAM" id="Phobius"/>
    </source>
</evidence>
<keyword evidence="2 6" id="KW-0812">Transmembrane</keyword>
<evidence type="ECO:0000256" key="1">
    <source>
        <dbReference type="ARBA" id="ARBA00004141"/>
    </source>
</evidence>
<feature type="transmembrane region" description="Helical" evidence="6">
    <location>
        <begin position="61"/>
        <end position="80"/>
    </location>
</feature>
<dbReference type="AlphaFoldDB" id="A0A9N8Z728"/>
<sequence>MPDGSSDLEAMPKLNIVLGITIAVSTSFIQSLGLTIQRKSHVLNENIYPVELRRSACRRPLWHLGFDTYIVSNIIGSVFSIGYLPIIILAPLGAVTLIFNALFAKLLLGDVFSKRSLIGTIFIIIGAIMIALFGMVDEPKHSLEDLIELYKRPAFIAYFSVIELLVILFLIASKYGEYLLNKMSRNERDPIFGWPWKKLQTIVGITYGVIGGMISSQSLLFAKSGIELLILTIYGNNQFDRPLSWIIVIILVATALLQLYYLNKGLRMCDTVILVPLSFCTYNASTIFNGLVYYNQWDRLKWYQILLVVVGICILLCGVLVLSWRRNTAPEEGLLEGEDSLLLGHDIEGLTELYESEETFGRYAENNTLDFSVTNNSVDIYQNVGNSSGEIIKFQEMLQEEDGGDDADEKTSLLSKNHKNRRNNRSVSVGTVQDENYGIL</sequence>
<evidence type="ECO:0000313" key="7">
    <source>
        <dbReference type="EMBL" id="CAG8477828.1"/>
    </source>
</evidence>
<evidence type="ECO:0000256" key="3">
    <source>
        <dbReference type="ARBA" id="ARBA00022989"/>
    </source>
</evidence>
<evidence type="ECO:0000256" key="4">
    <source>
        <dbReference type="ARBA" id="ARBA00023136"/>
    </source>
</evidence>
<dbReference type="OrthoDB" id="2504919at2759"/>
<gene>
    <name evidence="7" type="ORF">AMORRO_LOCUS2163</name>
</gene>
<feature type="transmembrane region" description="Helical" evidence="6">
    <location>
        <begin position="86"/>
        <end position="104"/>
    </location>
</feature>
<evidence type="ECO:0000313" key="8">
    <source>
        <dbReference type="Proteomes" id="UP000789342"/>
    </source>
</evidence>
<dbReference type="PANTHER" id="PTHR12570">
    <property type="match status" value="1"/>
</dbReference>
<reference evidence="7" key="1">
    <citation type="submission" date="2021-06" db="EMBL/GenBank/DDBJ databases">
        <authorList>
            <person name="Kallberg Y."/>
            <person name="Tangrot J."/>
            <person name="Rosling A."/>
        </authorList>
    </citation>
    <scope>NUCLEOTIDE SEQUENCE</scope>
    <source>
        <strain evidence="7">CL551</strain>
    </source>
</reference>
<keyword evidence="3 6" id="KW-1133">Transmembrane helix</keyword>
<keyword evidence="4 6" id="KW-0472">Membrane</keyword>
<feature type="transmembrane region" description="Helical" evidence="6">
    <location>
        <begin position="302"/>
        <end position="324"/>
    </location>
</feature>
<name>A0A9N8Z728_9GLOM</name>
<comment type="subcellular location">
    <subcellularLocation>
        <location evidence="1">Membrane</location>
        <topology evidence="1">Multi-pass membrane protein</topology>
    </subcellularLocation>
</comment>